<dbReference type="Pfam" id="PF13349">
    <property type="entry name" value="DUF4097"/>
    <property type="match status" value="1"/>
</dbReference>
<feature type="region of interest" description="Disordered" evidence="1">
    <location>
        <begin position="1"/>
        <end position="26"/>
    </location>
</feature>
<proteinExistence type="predicted"/>
<accession>A0A4Q5IXU3</accession>
<dbReference type="Proteomes" id="UP000291189">
    <property type="component" value="Unassembled WGS sequence"/>
</dbReference>
<reference evidence="3 4" key="1">
    <citation type="submission" date="2019-01" db="EMBL/GenBank/DDBJ databases">
        <title>Nocardioides guangzhouensis sp. nov., an actinobacterium isolated from soil.</title>
        <authorList>
            <person name="Fu Y."/>
            <person name="Cai Y."/>
            <person name="Lin Z."/>
            <person name="Chen P."/>
        </authorList>
    </citation>
    <scope>NUCLEOTIDE SEQUENCE [LARGE SCALE GENOMIC DNA]</scope>
    <source>
        <strain evidence="3 4">NBRC 105384</strain>
    </source>
</reference>
<evidence type="ECO:0000313" key="3">
    <source>
        <dbReference type="EMBL" id="RYU10813.1"/>
    </source>
</evidence>
<evidence type="ECO:0000313" key="4">
    <source>
        <dbReference type="Proteomes" id="UP000291189"/>
    </source>
</evidence>
<sequence>MGLTRPPPTTPSSRSPPTARRAGRTDEHTLVTLVTKEPTVQHTFETPGPTSLFVEIGSGDVAVRADQESGVHVEVLGEHADDVTVEQRGDRIVVIAPQRNSFFGRSGDLDVRITCPHDSDLATQLGSADLVATGVLGGVSLKAGSGDVDLEAANGDSRIETGSGDIQLGLVAGDLRVKAGSGDVTVRELGGSATISTGSGDVDIDHASGDVQAKTGSGDLHVRRPEGDVVLSTASGDLTVDVMGAGQLAAKNVSGDIRVGVVGGLPVWTDVTTLTGSVSSTLAGAGQPAEGDPYLELHAKTVSGDIYLEQR</sequence>
<feature type="domain" description="DUF4097" evidence="2">
    <location>
        <begin position="51"/>
        <end position="267"/>
    </location>
</feature>
<dbReference type="AlphaFoldDB" id="A0A4Q5IXU3"/>
<organism evidence="3 4">
    <name type="scientific">Nocardioides iriomotensis</name>
    <dbReference type="NCBI Taxonomy" id="715784"/>
    <lineage>
        <taxon>Bacteria</taxon>
        <taxon>Bacillati</taxon>
        <taxon>Actinomycetota</taxon>
        <taxon>Actinomycetes</taxon>
        <taxon>Propionibacteriales</taxon>
        <taxon>Nocardioidaceae</taxon>
        <taxon>Nocardioides</taxon>
    </lineage>
</organism>
<name>A0A4Q5IXU3_9ACTN</name>
<evidence type="ECO:0000256" key="1">
    <source>
        <dbReference type="SAM" id="MobiDB-lite"/>
    </source>
</evidence>
<feature type="compositionally biased region" description="Pro residues" evidence="1">
    <location>
        <begin position="1"/>
        <end position="10"/>
    </location>
</feature>
<protein>
    <recommendedName>
        <fullName evidence="2">DUF4097 domain-containing protein</fullName>
    </recommendedName>
</protein>
<dbReference type="InterPro" id="IPR025164">
    <property type="entry name" value="Toastrack_DUF4097"/>
</dbReference>
<comment type="caution">
    <text evidence="3">The sequence shown here is derived from an EMBL/GenBank/DDBJ whole genome shotgun (WGS) entry which is preliminary data.</text>
</comment>
<evidence type="ECO:0000259" key="2">
    <source>
        <dbReference type="Pfam" id="PF13349"/>
    </source>
</evidence>
<keyword evidence="4" id="KW-1185">Reference proteome</keyword>
<feature type="compositionally biased region" description="Low complexity" evidence="1">
    <location>
        <begin position="11"/>
        <end position="20"/>
    </location>
</feature>
<dbReference type="EMBL" id="SDPU01000028">
    <property type="protein sequence ID" value="RYU10813.1"/>
    <property type="molecule type" value="Genomic_DNA"/>
</dbReference>
<dbReference type="Gene3D" id="2.160.20.120">
    <property type="match status" value="1"/>
</dbReference>
<dbReference type="OrthoDB" id="3252095at2"/>
<gene>
    <name evidence="3" type="ORF">ETU37_16350</name>
</gene>